<organism evidence="5 6">
    <name type="scientific">Flavobacterium stagni</name>
    <dbReference type="NCBI Taxonomy" id="2506421"/>
    <lineage>
        <taxon>Bacteria</taxon>
        <taxon>Pseudomonadati</taxon>
        <taxon>Bacteroidota</taxon>
        <taxon>Flavobacteriia</taxon>
        <taxon>Flavobacteriales</taxon>
        <taxon>Flavobacteriaceae</taxon>
        <taxon>Flavobacterium</taxon>
    </lineage>
</organism>
<dbReference type="Pfam" id="PF12833">
    <property type="entry name" value="HTH_18"/>
    <property type="match status" value="1"/>
</dbReference>
<dbReference type="Proteomes" id="UP000289857">
    <property type="component" value="Unassembled WGS sequence"/>
</dbReference>
<dbReference type="InterPro" id="IPR018060">
    <property type="entry name" value="HTH_AraC"/>
</dbReference>
<dbReference type="Gene3D" id="1.10.10.60">
    <property type="entry name" value="Homeodomain-like"/>
    <property type="match status" value="2"/>
</dbReference>
<evidence type="ECO:0000313" key="5">
    <source>
        <dbReference type="EMBL" id="RXR23067.1"/>
    </source>
</evidence>
<dbReference type="GO" id="GO:0003700">
    <property type="term" value="F:DNA-binding transcription factor activity"/>
    <property type="evidence" value="ECO:0007669"/>
    <property type="project" value="InterPro"/>
</dbReference>
<accession>A0A4Q1KA15</accession>
<proteinExistence type="predicted"/>
<protein>
    <submittedName>
        <fullName evidence="5">AraC family transcriptional regulator</fullName>
    </submittedName>
</protein>
<evidence type="ECO:0000256" key="3">
    <source>
        <dbReference type="ARBA" id="ARBA00023163"/>
    </source>
</evidence>
<sequence length="308" mass="35594">MAVKALLNKPALTHEKSLKTLVENRTIFSLDHCELNIFETYQKSELVPLKFNDLVVTSMLRGKKVMHLFEDPSFDYLPGETVIVPGNAEMKIDFPEASQDNPTQCIALAIDQPIIKSTLDFLNEKYPKEGRNNLWKLDHENYFFYNNVELAGTINKLIKECMGDSLTKDAIADLTLQELIIRIIQTQTAKRYEDDQFINISSPIAPVVEFIKTNIHNTINLKDLSDKACMSPTSFYRYFKRELGMSPIEFILNEKIKYAKKLLSNPKINVNEVSYATGFEDCNYFIRLFKKYEGVTPKQYQLMNFTMH</sequence>
<dbReference type="PANTHER" id="PTHR43280:SF2">
    <property type="entry name" value="HTH-TYPE TRANSCRIPTIONAL REGULATOR EXSA"/>
    <property type="match status" value="1"/>
</dbReference>
<feature type="domain" description="HTH araC/xylS-type" evidence="4">
    <location>
        <begin position="205"/>
        <end position="303"/>
    </location>
</feature>
<evidence type="ECO:0000256" key="1">
    <source>
        <dbReference type="ARBA" id="ARBA00023015"/>
    </source>
</evidence>
<dbReference type="InterPro" id="IPR020449">
    <property type="entry name" value="Tscrpt_reg_AraC-type_HTH"/>
</dbReference>
<dbReference type="EMBL" id="SBKN01000003">
    <property type="protein sequence ID" value="RXR23067.1"/>
    <property type="molecule type" value="Genomic_DNA"/>
</dbReference>
<evidence type="ECO:0000256" key="2">
    <source>
        <dbReference type="ARBA" id="ARBA00023125"/>
    </source>
</evidence>
<keyword evidence="3" id="KW-0804">Transcription</keyword>
<dbReference type="OrthoDB" id="9779074at2"/>
<dbReference type="InterPro" id="IPR009594">
    <property type="entry name" value="Tscrpt_reg_HTH_AraC_N"/>
</dbReference>
<comment type="caution">
    <text evidence="5">The sequence shown here is derived from an EMBL/GenBank/DDBJ whole genome shotgun (WGS) entry which is preliminary data.</text>
</comment>
<dbReference type="SMART" id="SM00342">
    <property type="entry name" value="HTH_ARAC"/>
    <property type="match status" value="1"/>
</dbReference>
<keyword evidence="1" id="KW-0805">Transcription regulation</keyword>
<name>A0A4Q1KA15_9FLAO</name>
<dbReference type="RefSeq" id="WP_129461297.1">
    <property type="nucleotide sequence ID" value="NZ_SBKN01000003.1"/>
</dbReference>
<dbReference type="PROSITE" id="PS01124">
    <property type="entry name" value="HTH_ARAC_FAMILY_2"/>
    <property type="match status" value="1"/>
</dbReference>
<reference evidence="6" key="1">
    <citation type="submission" date="2019-01" db="EMBL/GenBank/DDBJ databases">
        <title>Cytophagaceae bacterium strain CAR-16.</title>
        <authorList>
            <person name="Chen W.-M."/>
        </authorList>
    </citation>
    <scope>NUCLEOTIDE SEQUENCE [LARGE SCALE GENOMIC DNA]</scope>
    <source>
        <strain evidence="6">WWJ-16</strain>
    </source>
</reference>
<dbReference type="SUPFAM" id="SSF46689">
    <property type="entry name" value="Homeodomain-like"/>
    <property type="match status" value="2"/>
</dbReference>
<dbReference type="InterPro" id="IPR009057">
    <property type="entry name" value="Homeodomain-like_sf"/>
</dbReference>
<dbReference type="Pfam" id="PF06719">
    <property type="entry name" value="AraC_N"/>
    <property type="match status" value="1"/>
</dbReference>
<dbReference type="PANTHER" id="PTHR43280">
    <property type="entry name" value="ARAC-FAMILY TRANSCRIPTIONAL REGULATOR"/>
    <property type="match status" value="1"/>
</dbReference>
<dbReference type="InterPro" id="IPR018062">
    <property type="entry name" value="HTH_AraC-typ_CS"/>
</dbReference>
<dbReference type="PRINTS" id="PR00032">
    <property type="entry name" value="HTHARAC"/>
</dbReference>
<keyword evidence="2" id="KW-0238">DNA-binding</keyword>
<dbReference type="AlphaFoldDB" id="A0A4Q1KA15"/>
<dbReference type="GO" id="GO:0043565">
    <property type="term" value="F:sequence-specific DNA binding"/>
    <property type="evidence" value="ECO:0007669"/>
    <property type="project" value="InterPro"/>
</dbReference>
<keyword evidence="6" id="KW-1185">Reference proteome</keyword>
<evidence type="ECO:0000313" key="6">
    <source>
        <dbReference type="Proteomes" id="UP000289857"/>
    </source>
</evidence>
<gene>
    <name evidence="5" type="ORF">EQG61_07475</name>
</gene>
<evidence type="ECO:0000259" key="4">
    <source>
        <dbReference type="PROSITE" id="PS01124"/>
    </source>
</evidence>
<dbReference type="PROSITE" id="PS00041">
    <property type="entry name" value="HTH_ARAC_FAMILY_1"/>
    <property type="match status" value="1"/>
</dbReference>